<protein>
    <recommendedName>
        <fullName evidence="3">beta-lactamase</fullName>
        <ecNumber evidence="3">3.5.2.6</ecNumber>
    </recommendedName>
</protein>
<gene>
    <name evidence="6" type="ORF">SAMN05192553_11122</name>
</gene>
<dbReference type="GO" id="GO:0030655">
    <property type="term" value="P:beta-lactam antibiotic catabolic process"/>
    <property type="evidence" value="ECO:0007669"/>
    <property type="project" value="InterPro"/>
</dbReference>
<evidence type="ECO:0000256" key="2">
    <source>
        <dbReference type="ARBA" id="ARBA00009009"/>
    </source>
</evidence>
<reference evidence="7" key="1">
    <citation type="submission" date="2016-10" db="EMBL/GenBank/DDBJ databases">
        <authorList>
            <person name="Varghese N."/>
            <person name="Submissions S."/>
        </authorList>
    </citation>
    <scope>NUCLEOTIDE SEQUENCE [LARGE SCALE GENOMIC DNA]</scope>
    <source>
        <strain evidence="7">IBRC-M 10761</strain>
    </source>
</reference>
<keyword evidence="4" id="KW-0732">Signal</keyword>
<evidence type="ECO:0000256" key="1">
    <source>
        <dbReference type="ARBA" id="ARBA00001526"/>
    </source>
</evidence>
<name>A0A1H7BK67_9BACT</name>
<dbReference type="EC" id="3.5.2.6" evidence="3"/>
<dbReference type="AlphaFoldDB" id="A0A1H7BK67"/>
<evidence type="ECO:0000313" key="7">
    <source>
        <dbReference type="Proteomes" id="UP000199403"/>
    </source>
</evidence>
<dbReference type="InterPro" id="IPR045155">
    <property type="entry name" value="Beta-lactam_cat"/>
</dbReference>
<dbReference type="EMBL" id="FNZH01000011">
    <property type="protein sequence ID" value="SEJ74952.1"/>
    <property type="molecule type" value="Genomic_DNA"/>
</dbReference>
<feature type="signal peptide" evidence="4">
    <location>
        <begin position="1"/>
        <end position="21"/>
    </location>
</feature>
<keyword evidence="7" id="KW-1185">Reference proteome</keyword>
<dbReference type="PANTHER" id="PTHR35333">
    <property type="entry name" value="BETA-LACTAMASE"/>
    <property type="match status" value="1"/>
</dbReference>
<dbReference type="PROSITE" id="PS51257">
    <property type="entry name" value="PROKAR_LIPOPROTEIN"/>
    <property type="match status" value="1"/>
</dbReference>
<feature type="chain" id="PRO_5011674362" description="beta-lactamase" evidence="4">
    <location>
        <begin position="22"/>
        <end position="294"/>
    </location>
</feature>
<dbReference type="Proteomes" id="UP000199403">
    <property type="component" value="Unassembled WGS sequence"/>
</dbReference>
<comment type="similarity">
    <text evidence="2">Belongs to the class-A beta-lactamase family.</text>
</comment>
<evidence type="ECO:0000259" key="5">
    <source>
        <dbReference type="Pfam" id="PF13354"/>
    </source>
</evidence>
<feature type="domain" description="Beta-lactamase class A catalytic" evidence="5">
    <location>
        <begin position="48"/>
        <end position="266"/>
    </location>
</feature>
<dbReference type="InterPro" id="IPR012338">
    <property type="entry name" value="Beta-lactam/transpept-like"/>
</dbReference>
<evidence type="ECO:0000256" key="4">
    <source>
        <dbReference type="SAM" id="SignalP"/>
    </source>
</evidence>
<proteinExistence type="inferred from homology"/>
<comment type="catalytic activity">
    <reaction evidence="1">
        <text>a beta-lactam + H2O = a substituted beta-amino acid</text>
        <dbReference type="Rhea" id="RHEA:20401"/>
        <dbReference type="ChEBI" id="CHEBI:15377"/>
        <dbReference type="ChEBI" id="CHEBI:35627"/>
        <dbReference type="ChEBI" id="CHEBI:140347"/>
        <dbReference type="EC" id="3.5.2.6"/>
    </reaction>
</comment>
<evidence type="ECO:0000313" key="6">
    <source>
        <dbReference type="EMBL" id="SEJ74952.1"/>
    </source>
</evidence>
<dbReference type="Pfam" id="PF13354">
    <property type="entry name" value="Beta-lactamase2"/>
    <property type="match status" value="1"/>
</dbReference>
<dbReference type="InterPro" id="IPR000871">
    <property type="entry name" value="Beta-lactam_class-A"/>
</dbReference>
<organism evidence="6 7">
    <name type="scientific">Cyclobacterium xiamenense</name>
    <dbReference type="NCBI Taxonomy" id="1297121"/>
    <lineage>
        <taxon>Bacteria</taxon>
        <taxon>Pseudomonadati</taxon>
        <taxon>Bacteroidota</taxon>
        <taxon>Cytophagia</taxon>
        <taxon>Cytophagales</taxon>
        <taxon>Cyclobacteriaceae</taxon>
        <taxon>Cyclobacterium</taxon>
    </lineage>
</organism>
<dbReference type="STRING" id="1416801.SAMN05192553_11122"/>
<dbReference type="GO" id="GO:0008800">
    <property type="term" value="F:beta-lactamase activity"/>
    <property type="evidence" value="ECO:0007669"/>
    <property type="project" value="UniProtKB-EC"/>
</dbReference>
<dbReference type="GO" id="GO:0046677">
    <property type="term" value="P:response to antibiotic"/>
    <property type="evidence" value="ECO:0007669"/>
    <property type="project" value="InterPro"/>
</dbReference>
<accession>A0A1H7BK67</accession>
<evidence type="ECO:0000256" key="3">
    <source>
        <dbReference type="ARBA" id="ARBA00012865"/>
    </source>
</evidence>
<sequence>MKTTLLFPLILLFACSGPAQKSGLRALEEEIRSLMQATEGDFGLAFRMLDDTDRELLINESEVFHAASTMKTPVMIELYKQAAAGEFDLQDSIRIVNEFKSIVDGSSFRMDLGVDSQEELYERIGEKATIYELMYQMIIKSSNLATNILIDRVDAKNVTQTMRDLGAEDIQVLRGVEDLKAFDAGLSNTTTALDMMRIMEAIALGKVEGSAEMVQILSDQYFKDLIPKLLPPDVKIAHKTGSITGVQHDTAILELPGGSRYVLVILSKNLSDVPAGKEAIARMSRVIYDFVAEN</sequence>
<dbReference type="PANTHER" id="PTHR35333:SF3">
    <property type="entry name" value="BETA-LACTAMASE-TYPE TRANSPEPTIDASE FOLD CONTAINING PROTEIN"/>
    <property type="match status" value="1"/>
</dbReference>
<dbReference type="SUPFAM" id="SSF56601">
    <property type="entry name" value="beta-lactamase/transpeptidase-like"/>
    <property type="match status" value="1"/>
</dbReference>
<dbReference type="OrthoDB" id="9772863at2"/>
<dbReference type="RefSeq" id="WP_092178481.1">
    <property type="nucleotide sequence ID" value="NZ_FNZH01000011.1"/>
</dbReference>
<dbReference type="Gene3D" id="3.40.710.10">
    <property type="entry name" value="DD-peptidase/beta-lactamase superfamily"/>
    <property type="match status" value="1"/>
</dbReference>